<dbReference type="STRING" id="205917.A0A4Y9ZBR1"/>
<dbReference type="GO" id="GO:0032040">
    <property type="term" value="C:small-subunit processome"/>
    <property type="evidence" value="ECO:0007669"/>
    <property type="project" value="UniProtKB-ARBA"/>
</dbReference>
<name>A0A4Y9ZBR1_9AGAM</name>
<dbReference type="GO" id="GO:0000462">
    <property type="term" value="P:maturation of SSU-rRNA from tricistronic rRNA transcript (SSU-rRNA, 5.8S rRNA, LSU-rRNA)"/>
    <property type="evidence" value="ECO:0007669"/>
    <property type="project" value="TreeGrafter"/>
</dbReference>
<feature type="compositionally biased region" description="Acidic residues" evidence="7">
    <location>
        <begin position="782"/>
        <end position="798"/>
    </location>
</feature>
<dbReference type="InterPro" id="IPR015943">
    <property type="entry name" value="WD40/YVTN_repeat-like_dom_sf"/>
</dbReference>
<dbReference type="InterPro" id="IPR001680">
    <property type="entry name" value="WD40_rpt"/>
</dbReference>
<feature type="region of interest" description="Disordered" evidence="7">
    <location>
        <begin position="87"/>
        <end position="118"/>
    </location>
</feature>
<dbReference type="OrthoDB" id="30195at2759"/>
<evidence type="ECO:0000256" key="6">
    <source>
        <dbReference type="PROSITE-ProRule" id="PRU00221"/>
    </source>
</evidence>
<keyword evidence="4" id="KW-0539">Nucleus</keyword>
<keyword evidence="3" id="KW-0677">Repeat</keyword>
<feature type="region of interest" description="Disordered" evidence="7">
    <location>
        <begin position="679"/>
        <end position="798"/>
    </location>
</feature>
<dbReference type="Pfam" id="PF04003">
    <property type="entry name" value="Utp12"/>
    <property type="match status" value="1"/>
</dbReference>
<dbReference type="Pfam" id="PF00400">
    <property type="entry name" value="WD40"/>
    <property type="match status" value="1"/>
</dbReference>
<feature type="compositionally biased region" description="Basic residues" evidence="7">
    <location>
        <begin position="1"/>
        <end position="15"/>
    </location>
</feature>
<dbReference type="InterPro" id="IPR052414">
    <property type="entry name" value="U3_snoRNA-assoc_WDR"/>
</dbReference>
<evidence type="ECO:0000256" key="5">
    <source>
        <dbReference type="ARBA" id="ARBA00038335"/>
    </source>
</evidence>
<dbReference type="PROSITE" id="PS50082">
    <property type="entry name" value="WD_REPEATS_2"/>
    <property type="match status" value="1"/>
</dbReference>
<dbReference type="PANTHER" id="PTHR44267:SF1">
    <property type="entry name" value="WD REPEAT-CONTAINING PROTEIN 43"/>
    <property type="match status" value="1"/>
</dbReference>
<feature type="compositionally biased region" description="Low complexity" evidence="7">
    <location>
        <begin position="503"/>
        <end position="516"/>
    </location>
</feature>
<accession>A0A4Y9ZBR1</accession>
<evidence type="ECO:0000256" key="7">
    <source>
        <dbReference type="SAM" id="MobiDB-lite"/>
    </source>
</evidence>
<dbReference type="SMART" id="SM00320">
    <property type="entry name" value="WD40"/>
    <property type="match status" value="4"/>
</dbReference>
<feature type="compositionally biased region" description="Polar residues" evidence="7">
    <location>
        <begin position="87"/>
        <end position="98"/>
    </location>
</feature>
<evidence type="ECO:0000256" key="1">
    <source>
        <dbReference type="ARBA" id="ARBA00004123"/>
    </source>
</evidence>
<comment type="subcellular location">
    <subcellularLocation>
        <location evidence="1">Nucleus</location>
    </subcellularLocation>
</comment>
<evidence type="ECO:0000256" key="2">
    <source>
        <dbReference type="ARBA" id="ARBA00022574"/>
    </source>
</evidence>
<dbReference type="SUPFAM" id="SSF50978">
    <property type="entry name" value="WD40 repeat-like"/>
    <property type="match status" value="1"/>
</dbReference>
<feature type="compositionally biased region" description="Low complexity" evidence="7">
    <location>
        <begin position="679"/>
        <end position="693"/>
    </location>
</feature>
<dbReference type="InterPro" id="IPR007148">
    <property type="entry name" value="SSU_processome_Utp12"/>
</dbReference>
<feature type="repeat" description="WD" evidence="6">
    <location>
        <begin position="169"/>
        <end position="200"/>
    </location>
</feature>
<reference evidence="9 10" key="1">
    <citation type="submission" date="2019-02" db="EMBL/GenBank/DDBJ databases">
        <title>Genome sequencing of the rare red list fungi Dentipellis fragilis.</title>
        <authorList>
            <person name="Buettner E."/>
            <person name="Kellner H."/>
        </authorList>
    </citation>
    <scope>NUCLEOTIDE SEQUENCE [LARGE SCALE GENOMIC DNA]</scope>
    <source>
        <strain evidence="9 10">DSM 105465</strain>
    </source>
</reference>
<dbReference type="PANTHER" id="PTHR44267">
    <property type="entry name" value="WD REPEAT-CONTAINING PROTEIN 43"/>
    <property type="match status" value="1"/>
</dbReference>
<evidence type="ECO:0000313" key="9">
    <source>
        <dbReference type="EMBL" id="TFY72235.1"/>
    </source>
</evidence>
<organism evidence="9 10">
    <name type="scientific">Dentipellis fragilis</name>
    <dbReference type="NCBI Taxonomy" id="205917"/>
    <lineage>
        <taxon>Eukaryota</taxon>
        <taxon>Fungi</taxon>
        <taxon>Dikarya</taxon>
        <taxon>Basidiomycota</taxon>
        <taxon>Agaricomycotina</taxon>
        <taxon>Agaricomycetes</taxon>
        <taxon>Russulales</taxon>
        <taxon>Hericiaceae</taxon>
        <taxon>Dentipellis</taxon>
    </lineage>
</organism>
<sequence>MSTPKSKKARVKPPRGRPASTSALSQPVVEDSSSVFSLSSFSQKGDLFAYISLSIDKHRLRVYDTVSGQSVAEHVVDSGRVTALSWSQFDPSEGNKTSTPDEDLSSKKKRKKRNSTGGAAVVVEQANAPQVVVLGLSNGSVLIFSPSHGRILRTLSHPSSTASILSLDISTTDNATTLYTSGADGLLRLWDAHTSNHLASWKDNARIPFTSIRVRKDVDGEDDDHASLLLAHHSIRLYSTSLPTSISDTLDPHEKASFTGHASNVTDLRWEESKSEGEPPRRFVSAAEADRIVYLWEVPDSASKEGKLLASMPLDSDARQVAFSSSRKQDLLVLSASGRVSVFTPSPDVSASSPTKKGKHKVHTLTPRSTVRVTTKGRSTVKLASASFVHDQEGRVRVAWMVGGLRPMFDVIQYLDDAGNFISEATSVREDASSALAAEDQGIVGAPSKRYAEAPNLAVRSGNDLGQDASADDIAMRDAEGALDVDLAELSLGQRLTALDPTSAPAHASDSESPSSAEDDARRRPSRVRKSAATAAPSSITLTRTLIQALHSSDTRLLETCLSSTEPGLVMNTVRRLPPQLAVPLLNACVERLGRGKRAGTMKGGGGAAGSQRAGGLVRWIKTVLVVHSGHLMTMPDLVARLAGLHATLTTRLTLQDSLLSLSGRLDMVLQQIELRSSAAPAQLAQPSRQSGAKQGGKGKVVNGKEPRVYVEGESEDEDVMDIEVEEGSEAGSIEDVELGGDEELDEDDEEEDDDDDEEEEEDEESSEDDVSEGGPTLNGFIDDEAEESEEGSDEESE</sequence>
<feature type="region of interest" description="Disordered" evidence="7">
    <location>
        <begin position="345"/>
        <end position="365"/>
    </location>
</feature>
<dbReference type="PROSITE" id="PS00678">
    <property type="entry name" value="WD_REPEATS_1"/>
    <property type="match status" value="1"/>
</dbReference>
<protein>
    <recommendedName>
        <fullName evidence="8">Small-subunit processome Utp12 domain-containing protein</fullName>
    </recommendedName>
</protein>
<dbReference type="EMBL" id="SEOQ01000020">
    <property type="protein sequence ID" value="TFY72235.1"/>
    <property type="molecule type" value="Genomic_DNA"/>
</dbReference>
<gene>
    <name evidence="9" type="ORF">EVG20_g770</name>
</gene>
<keyword evidence="10" id="KW-1185">Reference proteome</keyword>
<feature type="region of interest" description="Disordered" evidence="7">
    <location>
        <begin position="1"/>
        <end position="27"/>
    </location>
</feature>
<feature type="domain" description="Small-subunit processome Utp12" evidence="8">
    <location>
        <begin position="554"/>
        <end position="671"/>
    </location>
</feature>
<dbReference type="Gene3D" id="2.130.10.10">
    <property type="entry name" value="YVTN repeat-like/Quinoprotein amine dehydrogenase"/>
    <property type="match status" value="2"/>
</dbReference>
<comment type="similarity">
    <text evidence="5">Belongs to the UTP5 family.</text>
</comment>
<comment type="caution">
    <text evidence="9">The sequence shown here is derived from an EMBL/GenBank/DDBJ whole genome shotgun (WGS) entry which is preliminary data.</text>
</comment>
<evidence type="ECO:0000259" key="8">
    <source>
        <dbReference type="Pfam" id="PF04003"/>
    </source>
</evidence>
<proteinExistence type="inferred from homology"/>
<evidence type="ECO:0000256" key="3">
    <source>
        <dbReference type="ARBA" id="ARBA00022737"/>
    </source>
</evidence>
<feature type="region of interest" description="Disordered" evidence="7">
    <location>
        <begin position="500"/>
        <end position="536"/>
    </location>
</feature>
<evidence type="ECO:0000313" key="10">
    <source>
        <dbReference type="Proteomes" id="UP000298327"/>
    </source>
</evidence>
<feature type="compositionally biased region" description="Acidic residues" evidence="7">
    <location>
        <begin position="713"/>
        <end position="772"/>
    </location>
</feature>
<dbReference type="InterPro" id="IPR036322">
    <property type="entry name" value="WD40_repeat_dom_sf"/>
</dbReference>
<dbReference type="AlphaFoldDB" id="A0A4Y9ZBR1"/>
<dbReference type="InterPro" id="IPR019775">
    <property type="entry name" value="WD40_repeat_CS"/>
</dbReference>
<feature type="compositionally biased region" description="Polar residues" evidence="7">
    <location>
        <begin position="345"/>
        <end position="355"/>
    </location>
</feature>
<evidence type="ECO:0000256" key="4">
    <source>
        <dbReference type="ARBA" id="ARBA00023242"/>
    </source>
</evidence>
<dbReference type="Proteomes" id="UP000298327">
    <property type="component" value="Unassembled WGS sequence"/>
</dbReference>
<keyword evidence="2 6" id="KW-0853">WD repeat</keyword>